<dbReference type="GeneID" id="65537086"/>
<dbReference type="InterPro" id="IPR014284">
    <property type="entry name" value="RNA_pol_sigma-70_dom"/>
</dbReference>
<comment type="similarity">
    <text evidence="1">Belongs to the sigma-70 factor family. ECF subfamily.</text>
</comment>
<dbReference type="NCBIfam" id="TIGR02937">
    <property type="entry name" value="sigma70-ECF"/>
    <property type="match status" value="1"/>
</dbReference>
<evidence type="ECO:0000259" key="5">
    <source>
        <dbReference type="Pfam" id="PF04542"/>
    </source>
</evidence>
<keyword evidence="2" id="KW-0805">Transcription regulation</keyword>
<gene>
    <name evidence="7" type="ORF">A4V02_09420</name>
</gene>
<dbReference type="PANTHER" id="PTHR43133:SF46">
    <property type="entry name" value="RNA POLYMERASE SIGMA-70 FACTOR ECF SUBFAMILY"/>
    <property type="match status" value="1"/>
</dbReference>
<protein>
    <recommendedName>
        <fullName evidence="9">RNA polymerase sigma-70 factor</fullName>
    </recommendedName>
</protein>
<dbReference type="InterPro" id="IPR013249">
    <property type="entry name" value="RNA_pol_sigma70_r4_t2"/>
</dbReference>
<accession>A0A1B1SAV2</accession>
<dbReference type="Gene3D" id="1.10.1740.10">
    <property type="match status" value="1"/>
</dbReference>
<dbReference type="OrthoDB" id="1493347at2"/>
<keyword evidence="4" id="KW-0804">Transcription</keyword>
<dbReference type="AlphaFoldDB" id="A0A1B1SAV2"/>
<dbReference type="SUPFAM" id="SSF88659">
    <property type="entry name" value="Sigma3 and sigma4 domains of RNA polymerase sigma factors"/>
    <property type="match status" value="1"/>
</dbReference>
<evidence type="ECO:0000259" key="6">
    <source>
        <dbReference type="Pfam" id="PF08281"/>
    </source>
</evidence>
<dbReference type="Pfam" id="PF08281">
    <property type="entry name" value="Sigma70_r4_2"/>
    <property type="match status" value="1"/>
</dbReference>
<organism evidence="7 8">
    <name type="scientific">Muribaculum intestinale</name>
    <dbReference type="NCBI Taxonomy" id="1796646"/>
    <lineage>
        <taxon>Bacteria</taxon>
        <taxon>Pseudomonadati</taxon>
        <taxon>Bacteroidota</taxon>
        <taxon>Bacteroidia</taxon>
        <taxon>Bacteroidales</taxon>
        <taxon>Muribaculaceae</taxon>
        <taxon>Muribaculum</taxon>
    </lineage>
</organism>
<dbReference type="SUPFAM" id="SSF88946">
    <property type="entry name" value="Sigma2 domain of RNA polymerase sigma factors"/>
    <property type="match status" value="1"/>
</dbReference>
<dbReference type="STRING" id="1796646.A4V02_09420"/>
<dbReference type="GO" id="GO:0006352">
    <property type="term" value="P:DNA-templated transcription initiation"/>
    <property type="evidence" value="ECO:0007669"/>
    <property type="project" value="InterPro"/>
</dbReference>
<dbReference type="InterPro" id="IPR013324">
    <property type="entry name" value="RNA_pol_sigma_r3/r4-like"/>
</dbReference>
<sequence length="187" mass="21253">MTEKDISDSRLIQLLQGEEDTARGALTMLYLRYAPRVRELAQCILHDSDEALDVAHDVFMAVWQHRSVLEGVVSPSAYLFRMTRNAVLNRLKHRRIVDDYASQPFDTISPYDPAATFSTREMAAMIRAAIAGMPPLRRKIFLMSRSRGMTYQQIAEAVGVSHKTVQYHIGIALKELRKVLSALMLFI</sequence>
<dbReference type="InterPro" id="IPR011991">
    <property type="entry name" value="ArsR-like_HTH"/>
</dbReference>
<evidence type="ECO:0000256" key="4">
    <source>
        <dbReference type="ARBA" id="ARBA00023163"/>
    </source>
</evidence>
<evidence type="ECO:0008006" key="9">
    <source>
        <dbReference type="Google" id="ProtNLM"/>
    </source>
</evidence>
<reference evidence="8" key="1">
    <citation type="submission" date="2016-04" db="EMBL/GenBank/DDBJ databases">
        <title>Complete Genome Sequences of Twelve Strains of a Stable Defined Moderately Diverse Mouse Microbiota 2 (sDMDMm2).</title>
        <authorList>
            <person name="Uchimura Y."/>
            <person name="Wyss M."/>
            <person name="Brugiroux S."/>
            <person name="Limenitakis J.P."/>
            <person name="Stecher B."/>
            <person name="McCoy K.D."/>
            <person name="Macpherson A.J."/>
        </authorList>
    </citation>
    <scope>NUCLEOTIDE SEQUENCE [LARGE SCALE GENOMIC DNA]</scope>
    <source>
        <strain evidence="8">YL27</strain>
    </source>
</reference>
<evidence type="ECO:0000313" key="7">
    <source>
        <dbReference type="EMBL" id="ANU63922.1"/>
    </source>
</evidence>
<evidence type="ECO:0000256" key="3">
    <source>
        <dbReference type="ARBA" id="ARBA00023082"/>
    </source>
</evidence>
<dbReference type="Proteomes" id="UP000186351">
    <property type="component" value="Chromosome"/>
</dbReference>
<dbReference type="InterPro" id="IPR013325">
    <property type="entry name" value="RNA_pol_sigma_r2"/>
</dbReference>
<dbReference type="GO" id="GO:0016987">
    <property type="term" value="F:sigma factor activity"/>
    <property type="evidence" value="ECO:0007669"/>
    <property type="project" value="UniProtKB-KW"/>
</dbReference>
<dbReference type="NCBIfam" id="TIGR02985">
    <property type="entry name" value="Sig70_bacteroi1"/>
    <property type="match status" value="1"/>
</dbReference>
<dbReference type="KEGG" id="pary:A4V02_09420"/>
<accession>A0A1Z2XHR9</accession>
<keyword evidence="8" id="KW-1185">Reference proteome</keyword>
<dbReference type="EMBL" id="CP015402">
    <property type="protein sequence ID" value="ANU63922.1"/>
    <property type="molecule type" value="Genomic_DNA"/>
</dbReference>
<dbReference type="Pfam" id="PF04542">
    <property type="entry name" value="Sigma70_r2"/>
    <property type="match status" value="1"/>
</dbReference>
<evidence type="ECO:0000313" key="8">
    <source>
        <dbReference type="Proteomes" id="UP000186351"/>
    </source>
</evidence>
<dbReference type="GO" id="GO:0003677">
    <property type="term" value="F:DNA binding"/>
    <property type="evidence" value="ECO:0007669"/>
    <property type="project" value="InterPro"/>
</dbReference>
<dbReference type="Gene3D" id="1.10.10.10">
    <property type="entry name" value="Winged helix-like DNA-binding domain superfamily/Winged helix DNA-binding domain"/>
    <property type="match status" value="1"/>
</dbReference>
<dbReference type="InterPro" id="IPR039425">
    <property type="entry name" value="RNA_pol_sigma-70-like"/>
</dbReference>
<dbReference type="InterPro" id="IPR014327">
    <property type="entry name" value="RNA_pol_sigma70_bacteroid"/>
</dbReference>
<dbReference type="PANTHER" id="PTHR43133">
    <property type="entry name" value="RNA POLYMERASE ECF-TYPE SIGMA FACTO"/>
    <property type="match status" value="1"/>
</dbReference>
<feature type="domain" description="RNA polymerase sigma-70 region 2" evidence="5">
    <location>
        <begin position="29"/>
        <end position="95"/>
    </location>
</feature>
<evidence type="ECO:0000256" key="2">
    <source>
        <dbReference type="ARBA" id="ARBA00023015"/>
    </source>
</evidence>
<dbReference type="InterPro" id="IPR036388">
    <property type="entry name" value="WH-like_DNA-bd_sf"/>
</dbReference>
<dbReference type="RefSeq" id="WP_068961219.1">
    <property type="nucleotide sequence ID" value="NZ_CAJTCT010000002.1"/>
</dbReference>
<keyword evidence="3" id="KW-0731">Sigma factor</keyword>
<proteinExistence type="inferred from homology"/>
<dbReference type="InterPro" id="IPR007627">
    <property type="entry name" value="RNA_pol_sigma70_r2"/>
</dbReference>
<feature type="domain" description="RNA polymerase sigma factor 70 region 4 type 2" evidence="6">
    <location>
        <begin position="125"/>
        <end position="176"/>
    </location>
</feature>
<dbReference type="CDD" id="cd00090">
    <property type="entry name" value="HTH_ARSR"/>
    <property type="match status" value="1"/>
</dbReference>
<evidence type="ECO:0000256" key="1">
    <source>
        <dbReference type="ARBA" id="ARBA00010641"/>
    </source>
</evidence>
<name>A0A1B1SAV2_9BACT</name>